<evidence type="ECO:0000313" key="7">
    <source>
        <dbReference type="EMBL" id="GAA3993725.1"/>
    </source>
</evidence>
<keyword evidence="8" id="KW-1185">Reference proteome</keyword>
<feature type="region of interest" description="Disordered" evidence="5">
    <location>
        <begin position="216"/>
        <end position="247"/>
    </location>
</feature>
<proteinExistence type="predicted"/>
<dbReference type="RefSeq" id="WP_103043859.1">
    <property type="nucleotide sequence ID" value="NZ_BAABBP010000012.1"/>
</dbReference>
<dbReference type="EMBL" id="BAABBP010000012">
    <property type="protein sequence ID" value="GAA3993725.1"/>
    <property type="molecule type" value="Genomic_DNA"/>
</dbReference>
<feature type="region of interest" description="Disordered" evidence="5">
    <location>
        <begin position="1"/>
        <end position="24"/>
    </location>
</feature>
<name>A0ABP7R945_9BURK</name>
<protein>
    <recommendedName>
        <fullName evidence="6">HTH tetR-type domain-containing protein</fullName>
    </recommendedName>
</protein>
<evidence type="ECO:0000256" key="2">
    <source>
        <dbReference type="ARBA" id="ARBA00023125"/>
    </source>
</evidence>
<evidence type="ECO:0000256" key="5">
    <source>
        <dbReference type="SAM" id="MobiDB-lite"/>
    </source>
</evidence>
<dbReference type="InterPro" id="IPR050109">
    <property type="entry name" value="HTH-type_TetR-like_transc_reg"/>
</dbReference>
<dbReference type="InterPro" id="IPR009057">
    <property type="entry name" value="Homeodomain-like_sf"/>
</dbReference>
<accession>A0ABP7R945</accession>
<dbReference type="PANTHER" id="PTHR30055">
    <property type="entry name" value="HTH-TYPE TRANSCRIPTIONAL REGULATOR RUTR"/>
    <property type="match status" value="1"/>
</dbReference>
<evidence type="ECO:0000256" key="1">
    <source>
        <dbReference type="ARBA" id="ARBA00023015"/>
    </source>
</evidence>
<dbReference type="Pfam" id="PF00440">
    <property type="entry name" value="TetR_N"/>
    <property type="match status" value="1"/>
</dbReference>
<sequence length="247" mass="27436">MTAPRFPSSAPRVRAPQQRRGHEREKALIHAGLRLTETRDWDDVKVSDIAAEIGCSTGTFYTRFHNKDAYFDVLLDLLVQAMVRRTEAFHADPQREHESAAAFVGHWVHMGVQSFRQHRGLYATAMLKLRRLEPAARAASPLVRLREASRARLLQTMARHAGWSTPSAQQRLVFAHQMMQGVLINAVLTDPGPLHLDDAAFETELSAMVHAYLGLAPAPTPPATPAATPPTRARRRPSPPPAQETTP</sequence>
<evidence type="ECO:0000256" key="4">
    <source>
        <dbReference type="PROSITE-ProRule" id="PRU00335"/>
    </source>
</evidence>
<gene>
    <name evidence="7" type="ORF">GCM10022279_16510</name>
</gene>
<reference evidence="8" key="1">
    <citation type="journal article" date="2019" name="Int. J. Syst. Evol. Microbiol.">
        <title>The Global Catalogue of Microorganisms (GCM) 10K type strain sequencing project: providing services to taxonomists for standard genome sequencing and annotation.</title>
        <authorList>
            <consortium name="The Broad Institute Genomics Platform"/>
            <consortium name="The Broad Institute Genome Sequencing Center for Infectious Disease"/>
            <person name="Wu L."/>
            <person name="Ma J."/>
        </authorList>
    </citation>
    <scope>NUCLEOTIDE SEQUENCE [LARGE SCALE GENOMIC DNA]</scope>
    <source>
        <strain evidence="8">JCM 17561</strain>
    </source>
</reference>
<keyword evidence="3" id="KW-0804">Transcription</keyword>
<dbReference type="PANTHER" id="PTHR30055:SF234">
    <property type="entry name" value="HTH-TYPE TRANSCRIPTIONAL REGULATOR BETI"/>
    <property type="match status" value="1"/>
</dbReference>
<dbReference type="SUPFAM" id="SSF46689">
    <property type="entry name" value="Homeodomain-like"/>
    <property type="match status" value="1"/>
</dbReference>
<feature type="compositionally biased region" description="Pro residues" evidence="5">
    <location>
        <begin position="218"/>
        <end position="228"/>
    </location>
</feature>
<keyword evidence="2 4" id="KW-0238">DNA-binding</keyword>
<feature type="compositionally biased region" description="Pro residues" evidence="5">
    <location>
        <begin position="238"/>
        <end position="247"/>
    </location>
</feature>
<evidence type="ECO:0000259" key="6">
    <source>
        <dbReference type="PROSITE" id="PS50977"/>
    </source>
</evidence>
<feature type="DNA-binding region" description="H-T-H motif" evidence="4">
    <location>
        <begin position="45"/>
        <end position="64"/>
    </location>
</feature>
<keyword evidence="1" id="KW-0805">Transcription regulation</keyword>
<dbReference type="Gene3D" id="1.10.357.10">
    <property type="entry name" value="Tetracycline Repressor, domain 2"/>
    <property type="match status" value="1"/>
</dbReference>
<dbReference type="Proteomes" id="UP001501627">
    <property type="component" value="Unassembled WGS sequence"/>
</dbReference>
<evidence type="ECO:0000313" key="8">
    <source>
        <dbReference type="Proteomes" id="UP001501627"/>
    </source>
</evidence>
<dbReference type="PROSITE" id="PS50977">
    <property type="entry name" value="HTH_TETR_2"/>
    <property type="match status" value="1"/>
</dbReference>
<comment type="caution">
    <text evidence="7">The sequence shown here is derived from an EMBL/GenBank/DDBJ whole genome shotgun (WGS) entry which is preliminary data.</text>
</comment>
<organism evidence="7 8">
    <name type="scientific">Comamonas faecalis</name>
    <dbReference type="NCBI Taxonomy" id="1387849"/>
    <lineage>
        <taxon>Bacteria</taxon>
        <taxon>Pseudomonadati</taxon>
        <taxon>Pseudomonadota</taxon>
        <taxon>Betaproteobacteria</taxon>
        <taxon>Burkholderiales</taxon>
        <taxon>Comamonadaceae</taxon>
        <taxon>Comamonas</taxon>
    </lineage>
</organism>
<dbReference type="InterPro" id="IPR001647">
    <property type="entry name" value="HTH_TetR"/>
</dbReference>
<feature type="domain" description="HTH tetR-type" evidence="6">
    <location>
        <begin position="22"/>
        <end position="82"/>
    </location>
</feature>
<evidence type="ECO:0000256" key="3">
    <source>
        <dbReference type="ARBA" id="ARBA00023163"/>
    </source>
</evidence>